<evidence type="ECO:0000313" key="2">
    <source>
        <dbReference type="EMBL" id="SFF58574.1"/>
    </source>
</evidence>
<dbReference type="AlphaFoldDB" id="A0A1I2JVI0"/>
<accession>A0A1I2JVI0</accession>
<dbReference type="GO" id="GO:0003676">
    <property type="term" value="F:nucleic acid binding"/>
    <property type="evidence" value="ECO:0007669"/>
    <property type="project" value="InterPro"/>
</dbReference>
<evidence type="ECO:0000256" key="1">
    <source>
        <dbReference type="SAM" id="Coils"/>
    </source>
</evidence>
<dbReference type="OrthoDB" id="978896at2"/>
<dbReference type="Gene3D" id="3.40.1350.10">
    <property type="match status" value="1"/>
</dbReference>
<protein>
    <recommendedName>
        <fullName evidence="4">Restriction endonuclease</fullName>
    </recommendedName>
</protein>
<proteinExistence type="predicted"/>
<feature type="coiled-coil region" evidence="1">
    <location>
        <begin position="555"/>
        <end position="626"/>
    </location>
</feature>
<dbReference type="STRING" id="1003.SAMN04488541_10694"/>
<dbReference type="Proteomes" id="UP000199513">
    <property type="component" value="Unassembled WGS sequence"/>
</dbReference>
<reference evidence="2 3" key="1">
    <citation type="submission" date="2016-10" db="EMBL/GenBank/DDBJ databases">
        <authorList>
            <person name="de Groot N.N."/>
        </authorList>
    </citation>
    <scope>NUCLEOTIDE SEQUENCE [LARGE SCALE GENOMIC DNA]</scope>
    <source>
        <strain>GEY</strain>
        <strain evidence="3">DSM 9560</strain>
    </source>
</reference>
<dbReference type="InterPro" id="IPR011856">
    <property type="entry name" value="tRNA_endonuc-like_dom_sf"/>
</dbReference>
<organism evidence="2 3">
    <name type="scientific">Thermoflexibacter ruber</name>
    <dbReference type="NCBI Taxonomy" id="1003"/>
    <lineage>
        <taxon>Bacteria</taxon>
        <taxon>Pseudomonadati</taxon>
        <taxon>Bacteroidota</taxon>
        <taxon>Cytophagia</taxon>
        <taxon>Cytophagales</taxon>
        <taxon>Thermoflexibacteraceae</taxon>
        <taxon>Thermoflexibacter</taxon>
    </lineage>
</organism>
<name>A0A1I2JVI0_9BACT</name>
<keyword evidence="3" id="KW-1185">Reference proteome</keyword>
<dbReference type="EMBL" id="FONY01000069">
    <property type="protein sequence ID" value="SFF58574.1"/>
    <property type="molecule type" value="Genomic_DNA"/>
</dbReference>
<feature type="coiled-coil region" evidence="1">
    <location>
        <begin position="680"/>
        <end position="714"/>
    </location>
</feature>
<keyword evidence="1" id="KW-0175">Coiled coil</keyword>
<dbReference type="RefSeq" id="WP_091549444.1">
    <property type="nucleotide sequence ID" value="NZ_FONY01000069.1"/>
</dbReference>
<evidence type="ECO:0000313" key="3">
    <source>
        <dbReference type="Proteomes" id="UP000199513"/>
    </source>
</evidence>
<sequence length="882" mass="104527">MSKEKQLSSAVISLIHHNELHTKGWWEKTVQNLIIAVIGSNENNAMSKKQVVEIFKNEYLINIDNGKFDKQISALIDAKKIISLSSELIKLSEQTFGDYKQDLEKQKILEGEAEKKFKKIIQSNCSEINCDEVWEKFNSILLLPSIKELGIRILDFLKTDSQSLANSEHFKNFVSEYRNFEQFLKTALLEFFNLQDEVVRLYLIRQINAYFFLVASNLDEKTIKKVYEFSKIRTEIVIYLDTNFLFSVVDIHDNPQNEAAKYLMQVIKSISNSIKISLKVTTLTIDEFKHRIWKEREALKQARSLNFNVLKAGLEVQISSVRKKYYEVCVSKGRHIDPDTYFKPYYDDLKVTLNDLGISIDLAENYDLLFSQRQTEMYSEIETQIDYRLKQKLNYQQLTPDEIENEKDFLRNKLTHDVKLWYIIRYHFRNSYLESPKDVKHWILTIDNKFIQFDAYKQRNQVRVCIEPNEFSTMLQFFIPRSEQLEKAILGNFRLPFLYKDYDELEMTINEKILDAMSLYEDMTEEKAIQLLTNDTLRHKIKLDSTTEENVKLLESEFLKKNLELEEELKKKEQQEKKLQERVANLEHTTKEQKAKEKETEYLNNLKIKKQELENLRSAISLKEEAKKLQETALLENEHSIKDIQELIEEKVKSVGFWKRLTTSRDKIRSEIERDFHLRVKHLFDKKESLQKQISDIEKEISDLKKRLNKLENMGLDGEMQGALFERIVEVLLKRIYPNASIERSVKNKNSGEIDFVIRNDAQKEIIIIEAKGYQPILRPMIFLGRIDEQETVSWFLGRKFPEISKEYSKEKERGYSICACFITSAYFEENAIKDLEQKNKSKIKPQLIDVFYDRQKLEDLFEKYGLKNELRDLNKFFKKTL</sequence>
<gene>
    <name evidence="2" type="ORF">SAMN04488541_10694</name>
</gene>
<evidence type="ECO:0008006" key="4">
    <source>
        <dbReference type="Google" id="ProtNLM"/>
    </source>
</evidence>